<comment type="similarity">
    <text evidence="1 6">Belongs to the enoyl-CoA hydratase/isomerase family.</text>
</comment>
<dbReference type="PANTHER" id="PTHR11941">
    <property type="entry name" value="ENOYL-COA HYDRATASE-RELATED"/>
    <property type="match status" value="1"/>
</dbReference>
<comment type="caution">
    <text evidence="7">The sequence shown here is derived from an EMBL/GenBank/DDBJ whole genome shotgun (WGS) entry which is preliminary data.</text>
</comment>
<dbReference type="RefSeq" id="WP_281885763.1">
    <property type="nucleotide sequence ID" value="NZ_BSDP01000001.1"/>
</dbReference>
<dbReference type="Gene3D" id="1.10.12.10">
    <property type="entry name" value="Lyase 2-enoyl-coa Hydratase, Chain A, domain 2"/>
    <property type="match status" value="1"/>
</dbReference>
<dbReference type="AlphaFoldDB" id="A0A9W6CTW9"/>
<dbReference type="GO" id="GO:0004300">
    <property type="term" value="F:enoyl-CoA hydratase activity"/>
    <property type="evidence" value="ECO:0007669"/>
    <property type="project" value="UniProtKB-EC"/>
</dbReference>
<comment type="catalytic activity">
    <reaction evidence="4">
        <text>a (3S)-3-hydroxyacyl-CoA = a (2E)-enoyl-CoA + H2O</text>
        <dbReference type="Rhea" id="RHEA:16105"/>
        <dbReference type="ChEBI" id="CHEBI:15377"/>
        <dbReference type="ChEBI" id="CHEBI:57318"/>
        <dbReference type="ChEBI" id="CHEBI:58856"/>
        <dbReference type="EC" id="4.2.1.17"/>
    </reaction>
</comment>
<evidence type="ECO:0000256" key="4">
    <source>
        <dbReference type="ARBA" id="ARBA00023709"/>
    </source>
</evidence>
<dbReference type="InterPro" id="IPR014748">
    <property type="entry name" value="Enoyl-CoA_hydra_C"/>
</dbReference>
<dbReference type="InterPro" id="IPR018376">
    <property type="entry name" value="Enoyl-CoA_hyd/isom_CS"/>
</dbReference>
<dbReference type="GO" id="GO:0006635">
    <property type="term" value="P:fatty acid beta-oxidation"/>
    <property type="evidence" value="ECO:0007669"/>
    <property type="project" value="TreeGrafter"/>
</dbReference>
<sequence length="263" mass="27021">MDDQPVITTTWDGPVATVTIDRPAALNALSRQVLEELGAAFDALADAGAGLRGVVLVGAGGRAFVAGADIRELSGLDADGAAAMGRLGHETVARIESLGAPVIACVDGYALGGGLELALACDFIYASAQARFGLPEVSLGVIPGFGGTVRLPRAVGLARAKELIYSGRMVDAAEAERIGLASRVEPDRDALLAAARATLDEIGTRSPSAVALAKQVLVDATGTPTERATELEIDGFSRAFATDDMREGTAAFLAKRTPEFTGR</sequence>
<dbReference type="SUPFAM" id="SSF52096">
    <property type="entry name" value="ClpP/crotonase"/>
    <property type="match status" value="1"/>
</dbReference>
<reference evidence="7" key="1">
    <citation type="submission" date="2022-12" db="EMBL/GenBank/DDBJ databases">
        <title>Reference genome sequencing for broad-spectrum identification of bacterial and archaeal isolates by mass spectrometry.</title>
        <authorList>
            <person name="Sekiguchi Y."/>
            <person name="Tourlousse D.M."/>
        </authorList>
    </citation>
    <scope>NUCLEOTIDE SEQUENCE</scope>
    <source>
        <strain evidence="7">14</strain>
    </source>
</reference>
<evidence type="ECO:0000256" key="6">
    <source>
        <dbReference type="RuleBase" id="RU003707"/>
    </source>
</evidence>
<evidence type="ECO:0000313" key="8">
    <source>
        <dbReference type="Proteomes" id="UP001144396"/>
    </source>
</evidence>
<dbReference type="PANTHER" id="PTHR11941:SF54">
    <property type="entry name" value="ENOYL-COA HYDRATASE, MITOCHONDRIAL"/>
    <property type="match status" value="1"/>
</dbReference>
<organism evidence="7 8">
    <name type="scientific">Agromyces rhizosphaerae</name>
    <dbReference type="NCBI Taxonomy" id="88374"/>
    <lineage>
        <taxon>Bacteria</taxon>
        <taxon>Bacillati</taxon>
        <taxon>Actinomycetota</taxon>
        <taxon>Actinomycetes</taxon>
        <taxon>Micrococcales</taxon>
        <taxon>Microbacteriaceae</taxon>
        <taxon>Agromyces</taxon>
    </lineage>
</organism>
<accession>A0A9W6CTW9</accession>
<dbReference type="FunFam" id="3.90.226.10:FF:000009">
    <property type="entry name" value="Carnitinyl-CoA dehydratase"/>
    <property type="match status" value="1"/>
</dbReference>
<dbReference type="InterPro" id="IPR029045">
    <property type="entry name" value="ClpP/crotonase-like_dom_sf"/>
</dbReference>
<evidence type="ECO:0000256" key="2">
    <source>
        <dbReference type="ARBA" id="ARBA00012076"/>
    </source>
</evidence>
<name>A0A9W6CTW9_9MICO</name>
<dbReference type="Gene3D" id="3.90.226.10">
    <property type="entry name" value="2-enoyl-CoA Hydratase, Chain A, domain 1"/>
    <property type="match status" value="1"/>
</dbReference>
<evidence type="ECO:0000256" key="1">
    <source>
        <dbReference type="ARBA" id="ARBA00005254"/>
    </source>
</evidence>
<evidence type="ECO:0000256" key="5">
    <source>
        <dbReference type="ARBA" id="ARBA00023717"/>
    </source>
</evidence>
<evidence type="ECO:0000313" key="7">
    <source>
        <dbReference type="EMBL" id="GLI28408.1"/>
    </source>
</evidence>
<dbReference type="Pfam" id="PF00378">
    <property type="entry name" value="ECH_1"/>
    <property type="match status" value="1"/>
</dbReference>
<evidence type="ECO:0000256" key="3">
    <source>
        <dbReference type="ARBA" id="ARBA00023239"/>
    </source>
</evidence>
<dbReference type="EMBL" id="BSDP01000001">
    <property type="protein sequence ID" value="GLI28408.1"/>
    <property type="molecule type" value="Genomic_DNA"/>
</dbReference>
<keyword evidence="8" id="KW-1185">Reference proteome</keyword>
<keyword evidence="3" id="KW-0456">Lyase</keyword>
<protein>
    <recommendedName>
        <fullName evidence="2">enoyl-CoA hydratase</fullName>
        <ecNumber evidence="2">4.2.1.17</ecNumber>
    </recommendedName>
</protein>
<dbReference type="InterPro" id="IPR001753">
    <property type="entry name" value="Enoyl-CoA_hydra/iso"/>
</dbReference>
<comment type="catalytic activity">
    <reaction evidence="5">
        <text>a 4-saturated-(3S)-3-hydroxyacyl-CoA = a (3E)-enoyl-CoA + H2O</text>
        <dbReference type="Rhea" id="RHEA:20724"/>
        <dbReference type="ChEBI" id="CHEBI:15377"/>
        <dbReference type="ChEBI" id="CHEBI:58521"/>
        <dbReference type="ChEBI" id="CHEBI:137480"/>
        <dbReference type="EC" id="4.2.1.17"/>
    </reaction>
</comment>
<dbReference type="EC" id="4.2.1.17" evidence="2"/>
<dbReference type="Proteomes" id="UP001144396">
    <property type="component" value="Unassembled WGS sequence"/>
</dbReference>
<gene>
    <name evidence="7" type="ORF">ARHIZOSPH14_26500</name>
</gene>
<proteinExistence type="inferred from homology"/>
<dbReference type="PROSITE" id="PS00166">
    <property type="entry name" value="ENOYL_COA_HYDRATASE"/>
    <property type="match status" value="1"/>
</dbReference>
<dbReference type="CDD" id="cd06558">
    <property type="entry name" value="crotonase-like"/>
    <property type="match status" value="1"/>
</dbReference>